<organism evidence="2 3">
    <name type="scientific">Ralstonia solanacearum</name>
    <name type="common">Pseudomonas solanacearum</name>
    <dbReference type="NCBI Taxonomy" id="305"/>
    <lineage>
        <taxon>Bacteria</taxon>
        <taxon>Pseudomonadati</taxon>
        <taxon>Pseudomonadota</taxon>
        <taxon>Betaproteobacteria</taxon>
        <taxon>Burkholderiales</taxon>
        <taxon>Burkholderiaceae</taxon>
        <taxon>Ralstonia</taxon>
        <taxon>Ralstonia solanacearum species complex</taxon>
    </lineage>
</organism>
<proteinExistence type="predicted"/>
<feature type="compositionally biased region" description="Polar residues" evidence="1">
    <location>
        <begin position="92"/>
        <end position="111"/>
    </location>
</feature>
<protein>
    <submittedName>
        <fullName evidence="2">Uncharacterized protein</fullName>
    </submittedName>
</protein>
<evidence type="ECO:0000256" key="1">
    <source>
        <dbReference type="SAM" id="MobiDB-lite"/>
    </source>
</evidence>
<name>A0AAD0S6I0_RALSL</name>
<evidence type="ECO:0000313" key="2">
    <source>
        <dbReference type="EMBL" id="AXV81375.1"/>
    </source>
</evidence>
<accession>A0AAD0S6I0</accession>
<sequence>MPSVALNFLLEAVFGRARVRHGNPSDLVHFTGGPSETFATRDETLTAGLAWRNAQQQPKCKDPAETGSCQTRTPTAWVDVLGFMTRGPRYTNPFTNQNRVTSNRHQNNCQI</sequence>
<reference evidence="2 3" key="1">
    <citation type="submission" date="2017-08" db="EMBL/GenBank/DDBJ databases">
        <title>Genome sequences of Ralstonia solanacearum Species Complex (RSSC) isolated from Potato bacterial wilts in Korea.</title>
        <authorList>
            <person name="Cho H."/>
            <person name="Song E.-S."/>
            <person name="Lee Y.K."/>
            <person name="Lee S."/>
            <person name="Lee S.-W."/>
            <person name="Jo A."/>
            <person name="Kim J.-G."/>
            <person name="Hwang I."/>
        </authorList>
    </citation>
    <scope>NUCLEOTIDE SEQUENCE [LARGE SCALE GENOMIC DNA]</scope>
    <source>
        <strain evidence="2 3">T98</strain>
    </source>
</reference>
<evidence type="ECO:0000313" key="3">
    <source>
        <dbReference type="Proteomes" id="UP000261758"/>
    </source>
</evidence>
<gene>
    <name evidence="2" type="ORF">CJO77_07285</name>
</gene>
<dbReference type="Proteomes" id="UP000261758">
    <property type="component" value="Chromosome"/>
</dbReference>
<dbReference type="AlphaFoldDB" id="A0AAD0S6I0"/>
<feature type="region of interest" description="Disordered" evidence="1">
    <location>
        <begin position="89"/>
        <end position="111"/>
    </location>
</feature>
<dbReference type="EMBL" id="CP022759">
    <property type="protein sequence ID" value="AXV81375.1"/>
    <property type="molecule type" value="Genomic_DNA"/>
</dbReference>